<reference evidence="1 2" key="1">
    <citation type="journal article" date="2009" name="Appl. Environ. Microbiol.">
        <title>Three genomes from the phylum Acidobacteria provide insight into the lifestyles of these microorganisms in soils.</title>
        <authorList>
            <person name="Ward N.L."/>
            <person name="Challacombe J.F."/>
            <person name="Janssen P.H."/>
            <person name="Henrissat B."/>
            <person name="Coutinho P.M."/>
            <person name="Wu M."/>
            <person name="Xie G."/>
            <person name="Haft D.H."/>
            <person name="Sait M."/>
            <person name="Badger J."/>
            <person name="Barabote R.D."/>
            <person name="Bradley B."/>
            <person name="Brettin T.S."/>
            <person name="Brinkac L.M."/>
            <person name="Bruce D."/>
            <person name="Creasy T."/>
            <person name="Daugherty S.C."/>
            <person name="Davidsen T.M."/>
            <person name="DeBoy R.T."/>
            <person name="Detter J.C."/>
            <person name="Dodson R.J."/>
            <person name="Durkin A.S."/>
            <person name="Ganapathy A."/>
            <person name="Gwinn-Giglio M."/>
            <person name="Han C.S."/>
            <person name="Khouri H."/>
            <person name="Kiss H."/>
            <person name="Kothari S.P."/>
            <person name="Madupu R."/>
            <person name="Nelson K.E."/>
            <person name="Nelson W.C."/>
            <person name="Paulsen I."/>
            <person name="Penn K."/>
            <person name="Ren Q."/>
            <person name="Rosovitz M.J."/>
            <person name="Selengut J.D."/>
            <person name="Shrivastava S."/>
            <person name="Sullivan S.A."/>
            <person name="Tapia R."/>
            <person name="Thompson L.S."/>
            <person name="Watkins K.L."/>
            <person name="Yang Q."/>
            <person name="Yu C."/>
            <person name="Zafar N."/>
            <person name="Zhou L."/>
            <person name="Kuske C.R."/>
        </authorList>
    </citation>
    <scope>NUCLEOTIDE SEQUENCE [LARGE SCALE GENOMIC DNA]</scope>
    <source>
        <strain evidence="2">ATCC 51196 / DSM 11244 / BCRC 80197 / JCM 7670 / NBRC 15755 / NCIMB 13165 / 161</strain>
    </source>
</reference>
<dbReference type="eggNOG" id="COG0582">
    <property type="taxonomic scope" value="Bacteria"/>
</dbReference>
<evidence type="ECO:0000313" key="2">
    <source>
        <dbReference type="Proteomes" id="UP000002207"/>
    </source>
</evidence>
<dbReference type="EMBL" id="CP001472">
    <property type="protein sequence ID" value="ACO33031.1"/>
    <property type="molecule type" value="Genomic_DNA"/>
</dbReference>
<proteinExistence type="predicted"/>
<dbReference type="KEGG" id="aca:ACP_2611"/>
<name>C1F2F1_ACIC5</name>
<keyword evidence="2" id="KW-1185">Reference proteome</keyword>
<dbReference type="InParanoid" id="C1F2F1"/>
<dbReference type="Proteomes" id="UP000002207">
    <property type="component" value="Chromosome"/>
</dbReference>
<dbReference type="AlphaFoldDB" id="C1F2F1"/>
<evidence type="ECO:0008006" key="3">
    <source>
        <dbReference type="Google" id="ProtNLM"/>
    </source>
</evidence>
<dbReference type="RefSeq" id="WP_015897677.1">
    <property type="nucleotide sequence ID" value="NC_012483.1"/>
</dbReference>
<organism evidence="1 2">
    <name type="scientific">Acidobacterium capsulatum (strain ATCC 51196 / DSM 11244 / BCRC 80197 / JCM 7670 / NBRC 15755 / NCIMB 13165 / 161)</name>
    <dbReference type="NCBI Taxonomy" id="240015"/>
    <lineage>
        <taxon>Bacteria</taxon>
        <taxon>Pseudomonadati</taxon>
        <taxon>Acidobacteriota</taxon>
        <taxon>Terriglobia</taxon>
        <taxon>Terriglobales</taxon>
        <taxon>Acidobacteriaceae</taxon>
        <taxon>Acidobacterium</taxon>
    </lineage>
</organism>
<dbReference type="STRING" id="240015.ACP_2611"/>
<protein>
    <recommendedName>
        <fullName evidence="3">Site-specific recombinase, phage integrase family</fullName>
    </recommendedName>
</protein>
<evidence type="ECO:0000313" key="1">
    <source>
        <dbReference type="EMBL" id="ACO33031.1"/>
    </source>
</evidence>
<gene>
    <name evidence="1" type="ordered locus">ACP_2611</name>
</gene>
<accession>C1F2F1</accession>
<dbReference type="HOGENOM" id="CLU_2010279_0_0_0"/>
<sequence length="123" mass="14369">MAFVTDKTELKPGLILFRRGDVDHRMWYCRMKMPKADRYKTVSLKTTDIDVARERAFDQDADIRFRIKHDVPVFNHPFREVGREYLLTQEARAKRGEISAARPRKLRAVVEGALDKYVGSTQV</sequence>